<name>A0A2H3D1Q9_ARMGA</name>
<dbReference type="InParanoid" id="A0A2H3D1Q9"/>
<dbReference type="EMBL" id="KZ293677">
    <property type="protein sequence ID" value="PBK87674.1"/>
    <property type="molecule type" value="Genomic_DNA"/>
</dbReference>
<gene>
    <name evidence="1" type="ORF">ARMGADRAFT_1034590</name>
</gene>
<dbReference type="Proteomes" id="UP000217790">
    <property type="component" value="Unassembled WGS sequence"/>
</dbReference>
<protein>
    <submittedName>
        <fullName evidence="1">Uncharacterized protein</fullName>
    </submittedName>
</protein>
<evidence type="ECO:0000313" key="1">
    <source>
        <dbReference type="EMBL" id="PBK87674.1"/>
    </source>
</evidence>
<reference evidence="2" key="1">
    <citation type="journal article" date="2017" name="Nat. Ecol. Evol.">
        <title>Genome expansion and lineage-specific genetic innovations in the forest pathogenic fungi Armillaria.</title>
        <authorList>
            <person name="Sipos G."/>
            <person name="Prasanna A.N."/>
            <person name="Walter M.C."/>
            <person name="O'Connor E."/>
            <person name="Balint B."/>
            <person name="Krizsan K."/>
            <person name="Kiss B."/>
            <person name="Hess J."/>
            <person name="Varga T."/>
            <person name="Slot J."/>
            <person name="Riley R."/>
            <person name="Boka B."/>
            <person name="Rigling D."/>
            <person name="Barry K."/>
            <person name="Lee J."/>
            <person name="Mihaltcheva S."/>
            <person name="LaButti K."/>
            <person name="Lipzen A."/>
            <person name="Waldron R."/>
            <person name="Moloney N.M."/>
            <person name="Sperisen C."/>
            <person name="Kredics L."/>
            <person name="Vagvoelgyi C."/>
            <person name="Patrignani A."/>
            <person name="Fitzpatrick D."/>
            <person name="Nagy I."/>
            <person name="Doyle S."/>
            <person name="Anderson J.B."/>
            <person name="Grigoriev I.V."/>
            <person name="Gueldener U."/>
            <person name="Muensterkoetter M."/>
            <person name="Nagy L.G."/>
        </authorList>
    </citation>
    <scope>NUCLEOTIDE SEQUENCE [LARGE SCALE GENOMIC DNA]</scope>
    <source>
        <strain evidence="2">Ar21-2</strain>
    </source>
</reference>
<accession>A0A2H3D1Q9</accession>
<organism evidence="1 2">
    <name type="scientific">Armillaria gallica</name>
    <name type="common">Bulbous honey fungus</name>
    <name type="synonym">Armillaria bulbosa</name>
    <dbReference type="NCBI Taxonomy" id="47427"/>
    <lineage>
        <taxon>Eukaryota</taxon>
        <taxon>Fungi</taxon>
        <taxon>Dikarya</taxon>
        <taxon>Basidiomycota</taxon>
        <taxon>Agaricomycotina</taxon>
        <taxon>Agaricomycetes</taxon>
        <taxon>Agaricomycetidae</taxon>
        <taxon>Agaricales</taxon>
        <taxon>Marasmiineae</taxon>
        <taxon>Physalacriaceae</taxon>
        <taxon>Armillaria</taxon>
    </lineage>
</organism>
<dbReference type="AlphaFoldDB" id="A0A2H3D1Q9"/>
<evidence type="ECO:0000313" key="2">
    <source>
        <dbReference type="Proteomes" id="UP000217790"/>
    </source>
</evidence>
<sequence length="183" mass="21048">MPASSPCPCNDITAMLWLYHACCYLPGCFNSCENDSLYLGKTFGVVRQEELKTNKTTIMDSFVLFLLAPGIFHPAKSYSNAMVARCQSFPKERANIFAGQRRLVNQTHRAARCNYIIRLYGSQHNDITARYLEPIEAPRNGQFIHEDAFRTCLLDRRRHGVFPYRQRLSDVYEKKSLNGTALW</sequence>
<proteinExistence type="predicted"/>
<keyword evidence="2" id="KW-1185">Reference proteome</keyword>